<keyword evidence="4" id="KW-1185">Reference proteome</keyword>
<organism evidence="1 3">
    <name type="scientific">Mycolicibacterium diernhoferi</name>
    <dbReference type="NCBI Taxonomy" id="1801"/>
    <lineage>
        <taxon>Bacteria</taxon>
        <taxon>Bacillati</taxon>
        <taxon>Actinomycetota</taxon>
        <taxon>Actinomycetes</taxon>
        <taxon>Mycobacteriales</taxon>
        <taxon>Mycobacteriaceae</taxon>
        <taxon>Mycolicibacterium</taxon>
    </lineage>
</organism>
<reference evidence="1 3" key="1">
    <citation type="submission" date="2016-09" db="EMBL/GenBank/DDBJ databases">
        <title>genome sequences of unsequenced Mycobacteria.</title>
        <authorList>
            <person name="Greninger A.L."/>
            <person name="Jerome K.R."/>
            <person name="Mcnair B."/>
            <person name="Wallis C."/>
            <person name="Fang F."/>
        </authorList>
    </citation>
    <scope>NUCLEOTIDE SEQUENCE [LARGE SCALE GENOMIC DNA]</scope>
    <source>
        <strain evidence="1 3">BM1</strain>
    </source>
</reference>
<name>A0A1Q4HB03_9MYCO</name>
<evidence type="ECO:0000313" key="3">
    <source>
        <dbReference type="Proteomes" id="UP000191039"/>
    </source>
</evidence>
<dbReference type="InterPro" id="IPR045730">
    <property type="entry name" value="DUF6084"/>
</dbReference>
<dbReference type="OrthoDB" id="115056at2"/>
<dbReference type="AlphaFoldDB" id="A0A1Q4HB03"/>
<protein>
    <submittedName>
        <fullName evidence="1">Uncharacterized protein</fullName>
    </submittedName>
</protein>
<comment type="caution">
    <text evidence="1">The sequence shown here is derived from an EMBL/GenBank/DDBJ whole genome shotgun (WGS) entry which is preliminary data.</text>
</comment>
<dbReference type="Proteomes" id="UP000220340">
    <property type="component" value="Unassembled WGS sequence"/>
</dbReference>
<dbReference type="RefSeq" id="WP_073857447.1">
    <property type="nucleotide sequence ID" value="NZ_BAAATC010000019.1"/>
</dbReference>
<dbReference type="EMBL" id="PDCR01000061">
    <property type="protein sequence ID" value="PEG51222.1"/>
    <property type="molecule type" value="Genomic_DNA"/>
</dbReference>
<gene>
    <name evidence="1" type="ORF">BV510_25715</name>
    <name evidence="2" type="ORF">CRI78_27685</name>
</gene>
<dbReference type="EMBL" id="MIJD01000394">
    <property type="protein sequence ID" value="OPE46884.1"/>
    <property type="molecule type" value="Genomic_DNA"/>
</dbReference>
<dbReference type="Proteomes" id="UP000191039">
    <property type="component" value="Unassembled WGS sequence"/>
</dbReference>
<proteinExistence type="predicted"/>
<reference evidence="2 4" key="2">
    <citation type="submission" date="2017-10" db="EMBL/GenBank/DDBJ databases">
        <title>The new phylogeny of genus Mycobacterium.</title>
        <authorList>
            <person name="Tortoli E."/>
            <person name="Trovato A."/>
            <person name="Cirillo D.M."/>
        </authorList>
    </citation>
    <scope>NUCLEOTIDE SEQUENCE [LARGE SCALE GENOMIC DNA]</scope>
    <source>
        <strain evidence="2 4">IP141170001</strain>
    </source>
</reference>
<evidence type="ECO:0000313" key="4">
    <source>
        <dbReference type="Proteomes" id="UP000220340"/>
    </source>
</evidence>
<accession>A0A1Q4HB03</accession>
<evidence type="ECO:0000313" key="1">
    <source>
        <dbReference type="EMBL" id="OPE46884.1"/>
    </source>
</evidence>
<evidence type="ECO:0000313" key="2">
    <source>
        <dbReference type="EMBL" id="PEG51222.1"/>
    </source>
</evidence>
<dbReference type="Pfam" id="PF19562">
    <property type="entry name" value="DUF6084"/>
    <property type="match status" value="1"/>
</dbReference>
<sequence>MTELGFTVEGIAPEPYAATPVLMARIGISADGPEPIHAVALRAQVRIDPLRRSYTDDEGAGLVDLFGRRERWSTSQHTFLWQHTSTVVPGFTGDTVVELPLVCTYDFEVKAAKYLLALDAGTVPLQFLFSGTVFTQGAAGFSVQQVPWDRDADFDMPVAVWRDLVRLHYPAAGWLRLTRDTLDALATFRSARGLLGFDDAITELLCEARELR</sequence>
<dbReference type="STRING" id="1801.BRW64_16990"/>